<gene>
    <name evidence="3" type="ORF">Aca07nite_82700</name>
</gene>
<dbReference type="EMBL" id="BOMF01000165">
    <property type="protein sequence ID" value="GID50995.1"/>
    <property type="molecule type" value="Genomic_DNA"/>
</dbReference>
<feature type="transmembrane region" description="Helical" evidence="2">
    <location>
        <begin position="17"/>
        <end position="43"/>
    </location>
</feature>
<protein>
    <recommendedName>
        <fullName evidence="4">TadE-like protein</fullName>
    </recommendedName>
</protein>
<reference evidence="3" key="1">
    <citation type="submission" date="2021-01" db="EMBL/GenBank/DDBJ databases">
        <title>Whole genome shotgun sequence of Actinoplanes capillaceus NBRC 16408.</title>
        <authorList>
            <person name="Komaki H."/>
            <person name="Tamura T."/>
        </authorList>
    </citation>
    <scope>NUCLEOTIDE SEQUENCE [LARGE SCALE GENOMIC DNA]</scope>
    <source>
        <strain evidence="3">NBRC 16408</strain>
    </source>
</reference>
<name>A0ABQ3WXI9_9ACTN</name>
<keyword evidence="2" id="KW-0812">Transmembrane</keyword>
<evidence type="ECO:0000256" key="1">
    <source>
        <dbReference type="SAM" id="MobiDB-lite"/>
    </source>
</evidence>
<organism evidence="3">
    <name type="scientific">Actinoplanes campanulatus</name>
    <dbReference type="NCBI Taxonomy" id="113559"/>
    <lineage>
        <taxon>Bacteria</taxon>
        <taxon>Bacillati</taxon>
        <taxon>Actinomycetota</taxon>
        <taxon>Actinomycetes</taxon>
        <taxon>Micromonosporales</taxon>
        <taxon>Micromonosporaceae</taxon>
        <taxon>Actinoplanes</taxon>
    </lineage>
</organism>
<evidence type="ECO:0000313" key="3">
    <source>
        <dbReference type="EMBL" id="GID50995.1"/>
    </source>
</evidence>
<feature type="region of interest" description="Disordered" evidence="1">
    <location>
        <begin position="68"/>
        <end position="100"/>
    </location>
</feature>
<comment type="caution">
    <text evidence="3">The sequence shown here is derived from an EMBL/GenBank/DDBJ whole genome shotgun (WGS) entry which is preliminary data.</text>
</comment>
<sequence length="127" mass="12514">MWASTCSATVAEVTGALVLFAVVAVASVFLLLVFLTVTLGLAFREAEADGAAGVPGTALAEGAVEGSGDSAAASGVFNDRGSGAGPVPPCASPATRKPAPITTAVDPAARVYRNRAAAERGTVNSPR</sequence>
<evidence type="ECO:0008006" key="4">
    <source>
        <dbReference type="Google" id="ProtNLM"/>
    </source>
</evidence>
<keyword evidence="2" id="KW-0472">Membrane</keyword>
<evidence type="ECO:0000256" key="2">
    <source>
        <dbReference type="SAM" id="Phobius"/>
    </source>
</evidence>
<proteinExistence type="predicted"/>
<accession>A0ABQ3WXI9</accession>
<keyword evidence="2" id="KW-1133">Transmembrane helix</keyword>